<organism evidence="2 3">
    <name type="scientific">Oldenlandia corymbosa var. corymbosa</name>
    <dbReference type="NCBI Taxonomy" id="529605"/>
    <lineage>
        <taxon>Eukaryota</taxon>
        <taxon>Viridiplantae</taxon>
        <taxon>Streptophyta</taxon>
        <taxon>Embryophyta</taxon>
        <taxon>Tracheophyta</taxon>
        <taxon>Spermatophyta</taxon>
        <taxon>Magnoliopsida</taxon>
        <taxon>eudicotyledons</taxon>
        <taxon>Gunneridae</taxon>
        <taxon>Pentapetalae</taxon>
        <taxon>asterids</taxon>
        <taxon>lamiids</taxon>
        <taxon>Gentianales</taxon>
        <taxon>Rubiaceae</taxon>
        <taxon>Rubioideae</taxon>
        <taxon>Spermacoceae</taxon>
        <taxon>Hedyotis-Oldenlandia complex</taxon>
        <taxon>Oldenlandia</taxon>
    </lineage>
</organism>
<gene>
    <name evidence="2" type="ORF">OLC1_LOCUS14322</name>
</gene>
<dbReference type="Pfam" id="PF08284">
    <property type="entry name" value="RVP_2"/>
    <property type="match status" value="1"/>
</dbReference>
<dbReference type="Proteomes" id="UP001161247">
    <property type="component" value="Chromosome 5"/>
</dbReference>
<keyword evidence="3" id="KW-1185">Reference proteome</keyword>
<feature type="signal peptide" evidence="1">
    <location>
        <begin position="1"/>
        <end position="32"/>
    </location>
</feature>
<reference evidence="2" key="1">
    <citation type="submission" date="2023-03" db="EMBL/GenBank/DDBJ databases">
        <authorList>
            <person name="Julca I."/>
        </authorList>
    </citation>
    <scope>NUCLEOTIDE SEQUENCE</scope>
</reference>
<protein>
    <submittedName>
        <fullName evidence="2">OLC1v1004654C1</fullName>
    </submittedName>
</protein>
<dbReference type="EMBL" id="OX459122">
    <property type="protein sequence ID" value="CAI9105676.1"/>
    <property type="molecule type" value="Genomic_DNA"/>
</dbReference>
<sequence length="317" mass="35682">MASISNIIATAMAVLLACLLFHHQEILSAAEAQSGAETMSFGLIGDQAMSKLPGRLFHQLEEHAKKQDLQMIEVNEWRRQMEKQVLESQGSKLGMNLEAKIDHQAKQFASLSNQLSSLLQIWQKDENKGALHSEKSPLLPSLSGVSKINLEEESPTPWRAKGAEEDEDLGDLNWIMGESEENALMEVDRTAPLNAITQLEVCFAMNDEDRRIIVVIGYIGKVSIKILVDTGAAKSFLSSKLGMKLGFMVRKVKPFMVIVVDSHRITNDQICHGAQRSVQQHNFKFDLKFMELGHWDLILGTDWMTYFSPILFDYESF</sequence>
<evidence type="ECO:0000313" key="3">
    <source>
        <dbReference type="Proteomes" id="UP001161247"/>
    </source>
</evidence>
<proteinExistence type="predicted"/>
<keyword evidence="1" id="KW-0732">Signal</keyword>
<dbReference type="InterPro" id="IPR021109">
    <property type="entry name" value="Peptidase_aspartic_dom_sf"/>
</dbReference>
<dbReference type="Gene3D" id="2.40.70.10">
    <property type="entry name" value="Acid Proteases"/>
    <property type="match status" value="1"/>
</dbReference>
<accession>A0AAV1DE45</accession>
<evidence type="ECO:0000256" key="1">
    <source>
        <dbReference type="SAM" id="SignalP"/>
    </source>
</evidence>
<name>A0AAV1DE45_OLDCO</name>
<dbReference type="AlphaFoldDB" id="A0AAV1DE45"/>
<feature type="chain" id="PRO_5043527558" evidence="1">
    <location>
        <begin position="33"/>
        <end position="317"/>
    </location>
</feature>
<dbReference type="CDD" id="cd00303">
    <property type="entry name" value="retropepsin_like"/>
    <property type="match status" value="1"/>
</dbReference>
<evidence type="ECO:0000313" key="2">
    <source>
        <dbReference type="EMBL" id="CAI9105676.1"/>
    </source>
</evidence>
<dbReference type="SUPFAM" id="SSF50630">
    <property type="entry name" value="Acid proteases"/>
    <property type="match status" value="1"/>
</dbReference>